<evidence type="ECO:0000313" key="1">
    <source>
        <dbReference type="EMBL" id="KXB00925.1"/>
    </source>
</evidence>
<gene>
    <name evidence="1" type="ORF">AKJ41_03475</name>
</gene>
<name>A0A133V3B5_9EURY</name>
<dbReference type="AlphaFoldDB" id="A0A133V3B5"/>
<reference evidence="1 2" key="1">
    <citation type="journal article" date="2016" name="Sci. Rep.">
        <title>Metabolic traits of an uncultured archaeal lineage -MSBL1- from brine pools of the Red Sea.</title>
        <authorList>
            <person name="Mwirichia R."/>
            <person name="Alam I."/>
            <person name="Rashid M."/>
            <person name="Vinu M."/>
            <person name="Ba-Alawi W."/>
            <person name="Anthony Kamau A."/>
            <person name="Kamanda Ngugi D."/>
            <person name="Goker M."/>
            <person name="Klenk H.P."/>
            <person name="Bajic V."/>
            <person name="Stingl U."/>
        </authorList>
    </citation>
    <scope>NUCLEOTIDE SEQUENCE [LARGE SCALE GENOMIC DNA]</scope>
    <source>
        <strain evidence="1">SCGC-AAA259O05</strain>
    </source>
</reference>
<evidence type="ECO:0000313" key="2">
    <source>
        <dbReference type="Proteomes" id="UP000070344"/>
    </source>
</evidence>
<comment type="caution">
    <text evidence="1">The sequence shown here is derived from an EMBL/GenBank/DDBJ whole genome shotgun (WGS) entry which is preliminary data.</text>
</comment>
<sequence length="73" mass="8611">MDKERLRKIESKFIVDEIPHPEDIREVEKLIKANTESGEHPPLRDIHKKCDYSKQVIIQACKNLADEGWLKEK</sequence>
<proteinExistence type="predicted"/>
<dbReference type="EMBL" id="LHXV01000037">
    <property type="protein sequence ID" value="KXB00925.1"/>
    <property type="molecule type" value="Genomic_DNA"/>
</dbReference>
<keyword evidence="2" id="KW-1185">Reference proteome</keyword>
<protein>
    <recommendedName>
        <fullName evidence="3">FtsK gamma domain-containing protein</fullName>
    </recommendedName>
</protein>
<accession>A0A133V3B5</accession>
<evidence type="ECO:0008006" key="3">
    <source>
        <dbReference type="Google" id="ProtNLM"/>
    </source>
</evidence>
<organism evidence="1 2">
    <name type="scientific">candidate division MSBL1 archaeon SCGC-AAA259O05</name>
    <dbReference type="NCBI Taxonomy" id="1698271"/>
    <lineage>
        <taxon>Archaea</taxon>
        <taxon>Methanobacteriati</taxon>
        <taxon>Methanobacteriota</taxon>
        <taxon>candidate division MSBL1</taxon>
    </lineage>
</organism>
<dbReference type="Proteomes" id="UP000070344">
    <property type="component" value="Unassembled WGS sequence"/>
</dbReference>